<dbReference type="HOGENOM" id="CLU_742782_0_0_1"/>
<organism evidence="1 2">
    <name type="scientific">Emiliania huxleyi (strain CCMP1516)</name>
    <dbReference type="NCBI Taxonomy" id="280463"/>
    <lineage>
        <taxon>Eukaryota</taxon>
        <taxon>Haptista</taxon>
        <taxon>Haptophyta</taxon>
        <taxon>Prymnesiophyceae</taxon>
        <taxon>Isochrysidales</taxon>
        <taxon>Noelaerhabdaceae</taxon>
        <taxon>Emiliania</taxon>
    </lineage>
</organism>
<evidence type="ECO:0000313" key="1">
    <source>
        <dbReference type="EnsemblProtists" id="EOD05241"/>
    </source>
</evidence>
<dbReference type="AlphaFoldDB" id="A0A0D3I1V6"/>
<dbReference type="InterPro" id="IPR007884">
    <property type="entry name" value="METL9"/>
</dbReference>
<evidence type="ECO:0000313" key="2">
    <source>
        <dbReference type="Proteomes" id="UP000013827"/>
    </source>
</evidence>
<dbReference type="PaxDb" id="2903-EOD05241"/>
<name>A0A0D3I1V6_EMIH1</name>
<sequence length="373" mass="39394">MASDSPPPRAACAPRATLLAAAVGLLSIAAASSLKSLLDQDDHTLRPQPGTKIPKAAFMVNVKWLERWARDAWRESGLERTDAAAAALAATFSRSKKLTPDADLARFLEASAATSASRRGRVLTRLKWAAFYALQLHLGWSRTDASGFLRLQTLYVASEEQFRALLEHAVLQAGLADAAAGAPARSLLDIGAGTGTETAKLAAALGVAPNGVTALESSWALRRALRARGFRAAAALDELRGAPPFTAAALLNVLDRCDEPLAVVDAAVAAVAPGGVLVLATVLPFSAKVFEGRIGGRNAARKPREPLEFTGGAWPAKAPAFEQGAVAFLDALVHRHPQLELASWTRLPYVSSGGVIKTHTYLDMALMAFRVKI</sequence>
<accession>A0A0D3I1V6</accession>
<dbReference type="eggNOG" id="KOG3987">
    <property type="taxonomic scope" value="Eukaryota"/>
</dbReference>
<reference evidence="1" key="2">
    <citation type="submission" date="2024-10" db="UniProtKB">
        <authorList>
            <consortium name="EnsemblProtists"/>
        </authorList>
    </citation>
    <scope>IDENTIFICATION</scope>
</reference>
<reference evidence="2" key="1">
    <citation type="journal article" date="2013" name="Nature">
        <title>Pan genome of the phytoplankton Emiliania underpins its global distribution.</title>
        <authorList>
            <person name="Read B.A."/>
            <person name="Kegel J."/>
            <person name="Klute M.J."/>
            <person name="Kuo A."/>
            <person name="Lefebvre S.C."/>
            <person name="Maumus F."/>
            <person name="Mayer C."/>
            <person name="Miller J."/>
            <person name="Monier A."/>
            <person name="Salamov A."/>
            <person name="Young J."/>
            <person name="Aguilar M."/>
            <person name="Claverie J.M."/>
            <person name="Frickenhaus S."/>
            <person name="Gonzalez K."/>
            <person name="Herman E.K."/>
            <person name="Lin Y.C."/>
            <person name="Napier J."/>
            <person name="Ogata H."/>
            <person name="Sarno A.F."/>
            <person name="Shmutz J."/>
            <person name="Schroeder D."/>
            <person name="de Vargas C."/>
            <person name="Verret F."/>
            <person name="von Dassow P."/>
            <person name="Valentin K."/>
            <person name="Van de Peer Y."/>
            <person name="Wheeler G."/>
            <person name="Dacks J.B."/>
            <person name="Delwiche C.F."/>
            <person name="Dyhrman S.T."/>
            <person name="Glockner G."/>
            <person name="John U."/>
            <person name="Richards T."/>
            <person name="Worden A.Z."/>
            <person name="Zhang X."/>
            <person name="Grigoriev I.V."/>
            <person name="Allen A.E."/>
            <person name="Bidle K."/>
            <person name="Borodovsky M."/>
            <person name="Bowler C."/>
            <person name="Brownlee C."/>
            <person name="Cock J.M."/>
            <person name="Elias M."/>
            <person name="Gladyshev V.N."/>
            <person name="Groth M."/>
            <person name="Guda C."/>
            <person name="Hadaegh A."/>
            <person name="Iglesias-Rodriguez M.D."/>
            <person name="Jenkins J."/>
            <person name="Jones B.M."/>
            <person name="Lawson T."/>
            <person name="Leese F."/>
            <person name="Lindquist E."/>
            <person name="Lobanov A."/>
            <person name="Lomsadze A."/>
            <person name="Malik S.B."/>
            <person name="Marsh M.E."/>
            <person name="Mackinder L."/>
            <person name="Mock T."/>
            <person name="Mueller-Roeber B."/>
            <person name="Pagarete A."/>
            <person name="Parker M."/>
            <person name="Probert I."/>
            <person name="Quesneville H."/>
            <person name="Raines C."/>
            <person name="Rensing S.A."/>
            <person name="Riano-Pachon D.M."/>
            <person name="Richier S."/>
            <person name="Rokitta S."/>
            <person name="Shiraiwa Y."/>
            <person name="Soanes D.M."/>
            <person name="van der Giezen M."/>
            <person name="Wahlund T.M."/>
            <person name="Williams B."/>
            <person name="Wilson W."/>
            <person name="Wolfe G."/>
            <person name="Wurch L.L."/>
        </authorList>
    </citation>
    <scope>NUCLEOTIDE SEQUENCE</scope>
</reference>
<dbReference type="GeneID" id="17251507"/>
<dbReference type="OMA" id="SAFMEMA"/>
<protein>
    <recommendedName>
        <fullName evidence="3">Methyltransferase type 11 domain-containing protein</fullName>
    </recommendedName>
</protein>
<evidence type="ECO:0008006" key="3">
    <source>
        <dbReference type="Google" id="ProtNLM"/>
    </source>
</evidence>
<dbReference type="InterPro" id="IPR029063">
    <property type="entry name" value="SAM-dependent_MTases_sf"/>
</dbReference>
<dbReference type="EnsemblProtists" id="EOD05241">
    <property type="protein sequence ID" value="EOD05241"/>
    <property type="gene ID" value="EMIHUDRAFT_97165"/>
</dbReference>
<dbReference type="PANTHER" id="PTHR12890">
    <property type="entry name" value="DREV PROTEIN"/>
    <property type="match status" value="1"/>
</dbReference>
<dbReference type="SUPFAM" id="SSF53335">
    <property type="entry name" value="S-adenosyl-L-methionine-dependent methyltransferases"/>
    <property type="match status" value="1"/>
</dbReference>
<dbReference type="Gene3D" id="3.40.50.150">
    <property type="entry name" value="Vaccinia Virus protein VP39"/>
    <property type="match status" value="1"/>
</dbReference>
<proteinExistence type="predicted"/>
<dbReference type="Proteomes" id="UP000013827">
    <property type="component" value="Unassembled WGS sequence"/>
</dbReference>
<dbReference type="Pfam" id="PF05219">
    <property type="entry name" value="DREV"/>
    <property type="match status" value="1"/>
</dbReference>
<keyword evidence="2" id="KW-1185">Reference proteome</keyword>
<dbReference type="PANTHER" id="PTHR12890:SF0">
    <property type="entry name" value="PROTEIN-L-HISTIDINE N-PROS-METHYLTRANSFERASE"/>
    <property type="match status" value="1"/>
</dbReference>
<dbReference type="GO" id="GO:0106370">
    <property type="term" value="F:protein-L-histidine N-pros-methyltransferase activity"/>
    <property type="evidence" value="ECO:0007669"/>
    <property type="project" value="InterPro"/>
</dbReference>
<dbReference type="STRING" id="2903.R1D335"/>
<dbReference type="RefSeq" id="XP_005757670.1">
    <property type="nucleotide sequence ID" value="XM_005757613.1"/>
</dbReference>
<dbReference type="KEGG" id="ehx:EMIHUDRAFT_97165"/>